<sequence>MDSSHSSSVFEEECCQSDITSCSTPTHSMPAEDNVFIQLPPSNLVDLMEEEKPLLPGVTVRAATPERLVHLCVESFGEEDINLAMKPLPVQRLNVTIYLPTKIVKYSNIKPKSVMPSVEKNFPMFKKMTLSFNQKSLYYKGLYLKKNIIHIYLFIYLFIYYLFIYSFIHSFIHSFIYLFIYLFIY</sequence>
<dbReference type="Proteomes" id="UP001217089">
    <property type="component" value="Unassembled WGS sequence"/>
</dbReference>
<keyword evidence="1" id="KW-1133">Transmembrane helix</keyword>
<organism evidence="2 3">
    <name type="scientific">Tegillarca granosa</name>
    <name type="common">Malaysian cockle</name>
    <name type="synonym">Anadara granosa</name>
    <dbReference type="NCBI Taxonomy" id="220873"/>
    <lineage>
        <taxon>Eukaryota</taxon>
        <taxon>Metazoa</taxon>
        <taxon>Spiralia</taxon>
        <taxon>Lophotrochozoa</taxon>
        <taxon>Mollusca</taxon>
        <taxon>Bivalvia</taxon>
        <taxon>Autobranchia</taxon>
        <taxon>Pteriomorphia</taxon>
        <taxon>Arcoida</taxon>
        <taxon>Arcoidea</taxon>
        <taxon>Arcidae</taxon>
        <taxon>Tegillarca</taxon>
    </lineage>
</organism>
<keyword evidence="3" id="KW-1185">Reference proteome</keyword>
<protein>
    <submittedName>
        <fullName evidence="2">Uncharacterized protein</fullName>
    </submittedName>
</protein>
<reference evidence="2 3" key="1">
    <citation type="submission" date="2022-12" db="EMBL/GenBank/DDBJ databases">
        <title>Chromosome-level genome of Tegillarca granosa.</title>
        <authorList>
            <person name="Kim J."/>
        </authorList>
    </citation>
    <scope>NUCLEOTIDE SEQUENCE [LARGE SCALE GENOMIC DNA]</scope>
    <source>
        <strain evidence="2">Teg-2019</strain>
        <tissue evidence="2">Adductor muscle</tissue>
    </source>
</reference>
<keyword evidence="1" id="KW-0472">Membrane</keyword>
<comment type="caution">
    <text evidence="2">The sequence shown here is derived from an EMBL/GenBank/DDBJ whole genome shotgun (WGS) entry which is preliminary data.</text>
</comment>
<evidence type="ECO:0000313" key="2">
    <source>
        <dbReference type="EMBL" id="KAJ8308551.1"/>
    </source>
</evidence>
<accession>A0ABQ9EW33</accession>
<feature type="transmembrane region" description="Helical" evidence="1">
    <location>
        <begin position="151"/>
        <end position="184"/>
    </location>
</feature>
<keyword evidence="1" id="KW-0812">Transmembrane</keyword>
<evidence type="ECO:0000313" key="3">
    <source>
        <dbReference type="Proteomes" id="UP001217089"/>
    </source>
</evidence>
<name>A0ABQ9EW33_TEGGR</name>
<dbReference type="EMBL" id="JARBDR010000657">
    <property type="protein sequence ID" value="KAJ8308551.1"/>
    <property type="molecule type" value="Genomic_DNA"/>
</dbReference>
<gene>
    <name evidence="2" type="ORF">KUTeg_013425</name>
</gene>
<evidence type="ECO:0000256" key="1">
    <source>
        <dbReference type="SAM" id="Phobius"/>
    </source>
</evidence>
<proteinExistence type="predicted"/>